<dbReference type="PANTHER" id="PTHR45778">
    <property type="entry name" value="PURPLE ACID PHOSPHATASE-RELATED"/>
    <property type="match status" value="1"/>
</dbReference>
<evidence type="ECO:0000256" key="1">
    <source>
        <dbReference type="SAM" id="MobiDB-lite"/>
    </source>
</evidence>
<dbReference type="PANTHER" id="PTHR45778:SF16">
    <property type="entry name" value="INACTIVE PURPLE ACID PHOSPHATASE 1-RELATED"/>
    <property type="match status" value="1"/>
</dbReference>
<dbReference type="EMBL" id="JAYMYQ010000006">
    <property type="protein sequence ID" value="KAK7324365.1"/>
    <property type="molecule type" value="Genomic_DNA"/>
</dbReference>
<gene>
    <name evidence="2" type="ORF">VNO77_27898</name>
</gene>
<keyword evidence="3" id="KW-1185">Reference proteome</keyword>
<evidence type="ECO:0000313" key="3">
    <source>
        <dbReference type="Proteomes" id="UP001367508"/>
    </source>
</evidence>
<dbReference type="Proteomes" id="UP001367508">
    <property type="component" value="Unassembled WGS sequence"/>
</dbReference>
<evidence type="ECO:0000313" key="2">
    <source>
        <dbReference type="EMBL" id="KAK7324365.1"/>
    </source>
</evidence>
<name>A0AAN9Q4I6_CANGL</name>
<reference evidence="2 3" key="1">
    <citation type="submission" date="2024-01" db="EMBL/GenBank/DDBJ databases">
        <title>The genomes of 5 underutilized Papilionoideae crops provide insights into root nodulation and disease resistanc.</title>
        <authorList>
            <person name="Jiang F."/>
        </authorList>
    </citation>
    <scope>NUCLEOTIDE SEQUENCE [LARGE SCALE GENOMIC DNA]</scope>
    <source>
        <strain evidence="2">LVBAO_FW01</strain>
        <tissue evidence="2">Leaves</tissue>
    </source>
</reference>
<accession>A0AAN9Q4I6</accession>
<comment type="caution">
    <text evidence="2">The sequence shown here is derived from an EMBL/GenBank/DDBJ whole genome shotgun (WGS) entry which is preliminary data.</text>
</comment>
<sequence length="88" mass="9737">MYAMLMDTFHSGTSLLPKLSQLHQFGNHERDCPGTRSFYGNLDSGGEHGVPAQTMFYVPTENRKNSSRSQASVLRMQLDGSKRSATLG</sequence>
<organism evidence="2 3">
    <name type="scientific">Canavalia gladiata</name>
    <name type="common">Sword bean</name>
    <name type="synonym">Dolichos gladiatus</name>
    <dbReference type="NCBI Taxonomy" id="3824"/>
    <lineage>
        <taxon>Eukaryota</taxon>
        <taxon>Viridiplantae</taxon>
        <taxon>Streptophyta</taxon>
        <taxon>Embryophyta</taxon>
        <taxon>Tracheophyta</taxon>
        <taxon>Spermatophyta</taxon>
        <taxon>Magnoliopsida</taxon>
        <taxon>eudicotyledons</taxon>
        <taxon>Gunneridae</taxon>
        <taxon>Pentapetalae</taxon>
        <taxon>rosids</taxon>
        <taxon>fabids</taxon>
        <taxon>Fabales</taxon>
        <taxon>Fabaceae</taxon>
        <taxon>Papilionoideae</taxon>
        <taxon>50 kb inversion clade</taxon>
        <taxon>NPAAA clade</taxon>
        <taxon>indigoferoid/millettioid clade</taxon>
        <taxon>Phaseoleae</taxon>
        <taxon>Canavalia</taxon>
    </lineage>
</organism>
<protein>
    <submittedName>
        <fullName evidence="2">Uncharacterized protein</fullName>
    </submittedName>
</protein>
<proteinExistence type="predicted"/>
<dbReference type="AlphaFoldDB" id="A0AAN9Q4I6"/>
<feature type="region of interest" description="Disordered" evidence="1">
    <location>
        <begin position="61"/>
        <end position="88"/>
    </location>
</feature>